<dbReference type="AlphaFoldDB" id="A0A498JV05"/>
<accession>A0A498JV05</accession>
<proteinExistence type="predicted"/>
<sequence>MIKSNDKKNPTAKVLIQELERVLAVLFHPHHIPCSDLHAPITHWISDPLSSLTSLPVINMSDSHRGQVFRGLHHNMGVRERELDSLSTFSVWSLVSSEDGGGNLSKFVWISRYILGCSALFAWTSVLFHPHWIPCSDLHAPITHWKSNPLSSLTSLPTTDMSDSHRGQVFRGVHHNMGILHNPLASLSIYKVLCLDIFAGVREGDLNSLSTFSVWSLVSSEDGGGNLVYAG</sequence>
<dbReference type="Proteomes" id="UP000290289">
    <property type="component" value="Chromosome 5"/>
</dbReference>
<organism evidence="1 2">
    <name type="scientific">Malus domestica</name>
    <name type="common">Apple</name>
    <name type="synonym">Pyrus malus</name>
    <dbReference type="NCBI Taxonomy" id="3750"/>
    <lineage>
        <taxon>Eukaryota</taxon>
        <taxon>Viridiplantae</taxon>
        <taxon>Streptophyta</taxon>
        <taxon>Embryophyta</taxon>
        <taxon>Tracheophyta</taxon>
        <taxon>Spermatophyta</taxon>
        <taxon>Magnoliopsida</taxon>
        <taxon>eudicotyledons</taxon>
        <taxon>Gunneridae</taxon>
        <taxon>Pentapetalae</taxon>
        <taxon>rosids</taxon>
        <taxon>fabids</taxon>
        <taxon>Rosales</taxon>
        <taxon>Rosaceae</taxon>
        <taxon>Amygdaloideae</taxon>
        <taxon>Maleae</taxon>
        <taxon>Malus</taxon>
    </lineage>
</organism>
<evidence type="ECO:0000313" key="2">
    <source>
        <dbReference type="Proteomes" id="UP000290289"/>
    </source>
</evidence>
<evidence type="ECO:0000313" key="1">
    <source>
        <dbReference type="EMBL" id="RXH97634.1"/>
    </source>
</evidence>
<keyword evidence="2" id="KW-1185">Reference proteome</keyword>
<gene>
    <name evidence="1" type="ORF">DVH24_009959</name>
</gene>
<comment type="caution">
    <text evidence="1">The sequence shown here is derived from an EMBL/GenBank/DDBJ whole genome shotgun (WGS) entry which is preliminary data.</text>
</comment>
<name>A0A498JV05_MALDO</name>
<reference evidence="1 2" key="1">
    <citation type="submission" date="2018-10" db="EMBL/GenBank/DDBJ databases">
        <title>A high-quality apple genome assembly.</title>
        <authorList>
            <person name="Hu J."/>
        </authorList>
    </citation>
    <scope>NUCLEOTIDE SEQUENCE [LARGE SCALE GENOMIC DNA]</scope>
    <source>
        <strain evidence="2">cv. HFTH1</strain>
        <tissue evidence="1">Young leaf</tissue>
    </source>
</reference>
<dbReference type="EMBL" id="RDQH01000331">
    <property type="protein sequence ID" value="RXH97634.1"/>
    <property type="molecule type" value="Genomic_DNA"/>
</dbReference>
<protein>
    <submittedName>
        <fullName evidence="1">Uncharacterized protein</fullName>
    </submittedName>
</protein>